<protein>
    <submittedName>
        <fullName evidence="1">Uncharacterized protein</fullName>
    </submittedName>
</protein>
<dbReference type="EMBL" id="DF974058">
    <property type="protein sequence ID" value="GAU44599.1"/>
    <property type="molecule type" value="Genomic_DNA"/>
</dbReference>
<evidence type="ECO:0000313" key="1">
    <source>
        <dbReference type="EMBL" id="GAU44599.1"/>
    </source>
</evidence>
<evidence type="ECO:0000313" key="2">
    <source>
        <dbReference type="Proteomes" id="UP000242715"/>
    </source>
</evidence>
<organism evidence="1 2">
    <name type="scientific">Trifolium subterraneum</name>
    <name type="common">Subterranean clover</name>
    <dbReference type="NCBI Taxonomy" id="3900"/>
    <lineage>
        <taxon>Eukaryota</taxon>
        <taxon>Viridiplantae</taxon>
        <taxon>Streptophyta</taxon>
        <taxon>Embryophyta</taxon>
        <taxon>Tracheophyta</taxon>
        <taxon>Spermatophyta</taxon>
        <taxon>Magnoliopsida</taxon>
        <taxon>eudicotyledons</taxon>
        <taxon>Gunneridae</taxon>
        <taxon>Pentapetalae</taxon>
        <taxon>rosids</taxon>
        <taxon>fabids</taxon>
        <taxon>Fabales</taxon>
        <taxon>Fabaceae</taxon>
        <taxon>Papilionoideae</taxon>
        <taxon>50 kb inversion clade</taxon>
        <taxon>NPAAA clade</taxon>
        <taxon>Hologalegina</taxon>
        <taxon>IRL clade</taxon>
        <taxon>Trifolieae</taxon>
        <taxon>Trifolium</taxon>
    </lineage>
</organism>
<name>A0A2Z6PGP5_TRISU</name>
<dbReference type="Proteomes" id="UP000242715">
    <property type="component" value="Unassembled WGS sequence"/>
</dbReference>
<reference evidence="2" key="1">
    <citation type="journal article" date="2017" name="Front. Plant Sci.">
        <title>Climate Clever Clovers: New Paradigm to Reduce the Environmental Footprint of Ruminants by Breeding Low Methanogenic Forages Utilizing Haplotype Variation.</title>
        <authorList>
            <person name="Kaur P."/>
            <person name="Appels R."/>
            <person name="Bayer P.E."/>
            <person name="Keeble-Gagnere G."/>
            <person name="Wang J."/>
            <person name="Hirakawa H."/>
            <person name="Shirasawa K."/>
            <person name="Vercoe P."/>
            <person name="Stefanova K."/>
            <person name="Durmic Z."/>
            <person name="Nichols P."/>
            <person name="Revell C."/>
            <person name="Isobe S.N."/>
            <person name="Edwards D."/>
            <person name="Erskine W."/>
        </authorList>
    </citation>
    <scope>NUCLEOTIDE SEQUENCE [LARGE SCALE GENOMIC DNA]</scope>
    <source>
        <strain evidence="2">cv. Daliak</strain>
    </source>
</reference>
<keyword evidence="2" id="KW-1185">Reference proteome</keyword>
<gene>
    <name evidence="1" type="ORF">TSUD_240910</name>
</gene>
<sequence>MVLNVLKTFHPSLLYLAENSDEIVEEASEEELMDAIVKKPLRGVGQPLIGVGQPLGGVGQRRAASNRCRAASCIL</sequence>
<proteinExistence type="predicted"/>
<accession>A0A2Z6PGP5</accession>
<dbReference type="AlphaFoldDB" id="A0A2Z6PGP5"/>